<evidence type="ECO:0000256" key="2">
    <source>
        <dbReference type="RuleBase" id="RU003616"/>
    </source>
</evidence>
<dbReference type="InterPro" id="IPR002068">
    <property type="entry name" value="A-crystallin/Hsp20_dom"/>
</dbReference>
<dbReference type="EMBL" id="BRPK01000007">
    <property type="protein sequence ID" value="GLB39859.1"/>
    <property type="molecule type" value="Genomic_DNA"/>
</dbReference>
<sequence length="263" mass="29275">MNARPHWLKSRSKSVPASYDYIRIRRGDFTRFVDKAVELRMKAKKDAIRRESLGKCQARHSIPHCLMPRLGIVDDKSQSRIIAQLEIPDVNPHMVQLRLQGDKLTVVGERQPHLSSVPAEYHDGLLRHSQAIIGGDQRPRLIMLRGGHVSSFSVPLQPPPSRQSHSAEGDAQAGSTNSSEPISIMYYNELRYGPFRRDLRVPPATKAADIQALFHNGMLLISWPRTASGTTETHNAESPGVIIPIAPDPHGAPVTVKVESMEE</sequence>
<accession>A0A9P3PQR2</accession>
<dbReference type="Proteomes" id="UP001063166">
    <property type="component" value="Unassembled WGS sequence"/>
</dbReference>
<dbReference type="CDD" id="cd06464">
    <property type="entry name" value="ACD_sHsps-like"/>
    <property type="match status" value="1"/>
</dbReference>
<name>A0A9P3PQR2_LYOSH</name>
<evidence type="ECO:0000256" key="3">
    <source>
        <dbReference type="SAM" id="MobiDB-lite"/>
    </source>
</evidence>
<dbReference type="Gene3D" id="2.60.40.790">
    <property type="match status" value="1"/>
</dbReference>
<proteinExistence type="inferred from homology"/>
<reference evidence="5" key="1">
    <citation type="submission" date="2022-07" db="EMBL/GenBank/DDBJ databases">
        <title>The genome of Lyophyllum shimeji provides insight into the initial evolution of ectomycorrhizal fungal genome.</title>
        <authorList>
            <person name="Kobayashi Y."/>
            <person name="Shibata T."/>
            <person name="Hirakawa H."/>
            <person name="Shigenobu S."/>
            <person name="Nishiyama T."/>
            <person name="Yamada A."/>
            <person name="Hasebe M."/>
            <person name="Kawaguchi M."/>
        </authorList>
    </citation>
    <scope>NUCLEOTIDE SEQUENCE</scope>
    <source>
        <strain evidence="5">AT787</strain>
    </source>
</reference>
<dbReference type="OrthoDB" id="1431247at2759"/>
<dbReference type="AlphaFoldDB" id="A0A9P3PQR2"/>
<comment type="similarity">
    <text evidence="1 2">Belongs to the small heat shock protein (HSP20) family.</text>
</comment>
<gene>
    <name evidence="5" type="ORF">LshimejAT787_0703690</name>
</gene>
<evidence type="ECO:0000259" key="4">
    <source>
        <dbReference type="PROSITE" id="PS01031"/>
    </source>
</evidence>
<dbReference type="SUPFAM" id="SSF49764">
    <property type="entry name" value="HSP20-like chaperones"/>
    <property type="match status" value="1"/>
</dbReference>
<feature type="region of interest" description="Disordered" evidence="3">
    <location>
        <begin position="152"/>
        <end position="180"/>
    </location>
</feature>
<evidence type="ECO:0000256" key="1">
    <source>
        <dbReference type="PROSITE-ProRule" id="PRU00285"/>
    </source>
</evidence>
<dbReference type="InterPro" id="IPR008978">
    <property type="entry name" value="HSP20-like_chaperone"/>
</dbReference>
<feature type="domain" description="SHSP" evidence="4">
    <location>
        <begin position="61"/>
        <end position="246"/>
    </location>
</feature>
<keyword evidence="6" id="KW-1185">Reference proteome</keyword>
<evidence type="ECO:0000313" key="6">
    <source>
        <dbReference type="Proteomes" id="UP001063166"/>
    </source>
</evidence>
<organism evidence="5 6">
    <name type="scientific">Lyophyllum shimeji</name>
    <name type="common">Hon-shimeji</name>
    <name type="synonym">Tricholoma shimeji</name>
    <dbReference type="NCBI Taxonomy" id="47721"/>
    <lineage>
        <taxon>Eukaryota</taxon>
        <taxon>Fungi</taxon>
        <taxon>Dikarya</taxon>
        <taxon>Basidiomycota</taxon>
        <taxon>Agaricomycotina</taxon>
        <taxon>Agaricomycetes</taxon>
        <taxon>Agaricomycetidae</taxon>
        <taxon>Agaricales</taxon>
        <taxon>Tricholomatineae</taxon>
        <taxon>Lyophyllaceae</taxon>
        <taxon>Lyophyllum</taxon>
    </lineage>
</organism>
<dbReference type="PROSITE" id="PS01031">
    <property type="entry name" value="SHSP"/>
    <property type="match status" value="1"/>
</dbReference>
<protein>
    <recommendedName>
        <fullName evidence="4">SHSP domain-containing protein</fullName>
    </recommendedName>
</protein>
<evidence type="ECO:0000313" key="5">
    <source>
        <dbReference type="EMBL" id="GLB39859.1"/>
    </source>
</evidence>
<dbReference type="Pfam" id="PF00011">
    <property type="entry name" value="HSP20"/>
    <property type="match status" value="1"/>
</dbReference>
<comment type="caution">
    <text evidence="5">The sequence shown here is derived from an EMBL/GenBank/DDBJ whole genome shotgun (WGS) entry which is preliminary data.</text>
</comment>